<keyword evidence="2" id="KW-1185">Reference proteome</keyword>
<name>A0A2S7SQJ2_9BACT</name>
<accession>A0A2S7SQJ2</accession>
<dbReference type="SUPFAM" id="SSF51126">
    <property type="entry name" value="Pectin lyase-like"/>
    <property type="match status" value="1"/>
</dbReference>
<reference evidence="1 2" key="1">
    <citation type="submission" date="2018-01" db="EMBL/GenBank/DDBJ databases">
        <title>A novel member of the phylum Bacteroidetes isolated from glacier ice.</title>
        <authorList>
            <person name="Liu Q."/>
            <person name="Xin Y.-H."/>
        </authorList>
    </citation>
    <scope>NUCLEOTIDE SEQUENCE [LARGE SCALE GENOMIC DNA]</scope>
    <source>
        <strain evidence="1 2">RB1R16</strain>
    </source>
</reference>
<evidence type="ECO:0008006" key="3">
    <source>
        <dbReference type="Google" id="ProtNLM"/>
    </source>
</evidence>
<sequence length="497" mass="54313">MILFKRYTREFIIFTFMRLRSGSLIAIVITLVFIISGSSCRKQARLLTTGGVLTFSDDTLKFDTVFTAAGSFTTGLLIYNTQNEPINISSVRLKNGNNSYFHINVDGFVGNAVTNIRIAAHDSVYVFATVKIDPNDTLTPFIVSDELISTLNGKDFIVPFTAYGQNAHYIVSDSLSGTTPINWLTDKPYVVEHSCVVGPGATLNIPANCRVYMHQDARFFVFGTLNVNLTGTDSVVFQGDRLDRSYFGRRGYPGEWGGFYFVGGSTGSFNKAVIKNCGGGSFYRNFYAQPAAMQVDSGAHVTINNTIIKNSIGYGILNWQGNVTATNCFIGTTGAEALVALQGGFDSMTNCTFANYGDASVSLEHRTNHTVVLLNYFQVSNTLTYYGSLDAVLRNCIVYGSLDSEIICDRVSTYPASVRLDHSLLKIGSNIDASFIHLNACILNQDPLFKKIDENDFHLKASSPAIGAGVNISSVDRDLEGNLRSGINDIGCYKYTP</sequence>
<evidence type="ECO:0000313" key="2">
    <source>
        <dbReference type="Proteomes" id="UP000239872"/>
    </source>
</evidence>
<dbReference type="Gene3D" id="2.160.20.10">
    <property type="entry name" value="Single-stranded right-handed beta-helix, Pectin lyase-like"/>
    <property type="match status" value="1"/>
</dbReference>
<gene>
    <name evidence="1" type="ORF">CJD36_022030</name>
</gene>
<dbReference type="EMBL" id="PPSL01000011">
    <property type="protein sequence ID" value="PQJ08826.1"/>
    <property type="molecule type" value="Genomic_DNA"/>
</dbReference>
<dbReference type="Proteomes" id="UP000239872">
    <property type="component" value="Unassembled WGS sequence"/>
</dbReference>
<dbReference type="InterPro" id="IPR012334">
    <property type="entry name" value="Pectin_lyas_fold"/>
</dbReference>
<comment type="caution">
    <text evidence="1">The sequence shown here is derived from an EMBL/GenBank/DDBJ whole genome shotgun (WGS) entry which is preliminary data.</text>
</comment>
<evidence type="ECO:0000313" key="1">
    <source>
        <dbReference type="EMBL" id="PQJ08826.1"/>
    </source>
</evidence>
<dbReference type="AlphaFoldDB" id="A0A2S7SQJ2"/>
<proteinExistence type="predicted"/>
<dbReference type="InterPro" id="IPR011050">
    <property type="entry name" value="Pectin_lyase_fold/virulence"/>
</dbReference>
<organism evidence="1 2">
    <name type="scientific">Flavipsychrobacter stenotrophus</name>
    <dbReference type="NCBI Taxonomy" id="2077091"/>
    <lineage>
        <taxon>Bacteria</taxon>
        <taxon>Pseudomonadati</taxon>
        <taxon>Bacteroidota</taxon>
        <taxon>Chitinophagia</taxon>
        <taxon>Chitinophagales</taxon>
        <taxon>Chitinophagaceae</taxon>
        <taxon>Flavipsychrobacter</taxon>
    </lineage>
</organism>
<protein>
    <recommendedName>
        <fullName evidence="3">Right handed beta helix domain-containing protein</fullName>
    </recommendedName>
</protein>